<reference evidence="1" key="1">
    <citation type="submission" date="2022-08" db="EMBL/GenBank/DDBJ databases">
        <title>Genome Sequence of Pycnoporus sanguineus.</title>
        <authorList>
            <person name="Buettner E."/>
        </authorList>
    </citation>
    <scope>NUCLEOTIDE SEQUENCE</scope>
    <source>
        <strain evidence="1">CG-C14</strain>
    </source>
</reference>
<protein>
    <submittedName>
        <fullName evidence="1">Uncharacterized protein</fullName>
    </submittedName>
</protein>
<gene>
    <name evidence="1" type="ORF">NUW54_g13743</name>
</gene>
<evidence type="ECO:0000313" key="2">
    <source>
        <dbReference type="Proteomes" id="UP001144978"/>
    </source>
</evidence>
<evidence type="ECO:0000313" key="1">
    <source>
        <dbReference type="EMBL" id="KAJ2966655.1"/>
    </source>
</evidence>
<dbReference type="Proteomes" id="UP001144978">
    <property type="component" value="Unassembled WGS sequence"/>
</dbReference>
<keyword evidence="2" id="KW-1185">Reference proteome</keyword>
<dbReference type="EMBL" id="JANSHE010006580">
    <property type="protein sequence ID" value="KAJ2966655.1"/>
    <property type="molecule type" value="Genomic_DNA"/>
</dbReference>
<name>A0ACC1MIM9_9APHY</name>
<accession>A0ACC1MIM9</accession>
<sequence>MHIMERLLAVAEVDVEASGIAVVVVGVLAAVLLAVALVEDVLEPVVALLLRSEPAVQGNAGPSPVEGVAVIPVVTAAEGGAGAGHAVPALTLLAPAYAVAAPRAAKAHPDGR</sequence>
<organism evidence="1 2">
    <name type="scientific">Trametes sanguinea</name>
    <dbReference type="NCBI Taxonomy" id="158606"/>
    <lineage>
        <taxon>Eukaryota</taxon>
        <taxon>Fungi</taxon>
        <taxon>Dikarya</taxon>
        <taxon>Basidiomycota</taxon>
        <taxon>Agaricomycotina</taxon>
        <taxon>Agaricomycetes</taxon>
        <taxon>Polyporales</taxon>
        <taxon>Polyporaceae</taxon>
        <taxon>Trametes</taxon>
    </lineage>
</organism>
<comment type="caution">
    <text evidence="1">The sequence shown here is derived from an EMBL/GenBank/DDBJ whole genome shotgun (WGS) entry which is preliminary data.</text>
</comment>
<proteinExistence type="predicted"/>